<keyword evidence="4" id="KW-0472">Membrane</keyword>
<dbReference type="InterPro" id="IPR002347">
    <property type="entry name" value="SDR_fam"/>
</dbReference>
<dbReference type="EMBL" id="CAJNXB010004119">
    <property type="protein sequence ID" value="CAF3357894.1"/>
    <property type="molecule type" value="Genomic_DNA"/>
</dbReference>
<keyword evidence="4" id="KW-1133">Transmembrane helix</keyword>
<evidence type="ECO:0000256" key="4">
    <source>
        <dbReference type="SAM" id="Phobius"/>
    </source>
</evidence>
<dbReference type="GO" id="GO:0005737">
    <property type="term" value="C:cytoplasm"/>
    <property type="evidence" value="ECO:0007669"/>
    <property type="project" value="UniProtKB-SubCell"/>
</dbReference>
<dbReference type="GO" id="GO:0000226">
    <property type="term" value="P:microtubule cytoskeleton organization"/>
    <property type="evidence" value="ECO:0007669"/>
    <property type="project" value="TreeGrafter"/>
</dbReference>
<evidence type="ECO:0000313" key="7">
    <source>
        <dbReference type="Proteomes" id="UP000663825"/>
    </source>
</evidence>
<protein>
    <recommendedName>
        <fullName evidence="5">EF-hand domain-containing protein</fullName>
    </recommendedName>
</protein>
<dbReference type="SUPFAM" id="SSF51735">
    <property type="entry name" value="NAD(P)-binding Rossmann-fold domains"/>
    <property type="match status" value="1"/>
</dbReference>
<dbReference type="GO" id="GO:0030865">
    <property type="term" value="P:cortical cytoskeleton organization"/>
    <property type="evidence" value="ECO:0007669"/>
    <property type="project" value="TreeGrafter"/>
</dbReference>
<dbReference type="SUPFAM" id="SSF47473">
    <property type="entry name" value="EF-hand"/>
    <property type="match status" value="1"/>
</dbReference>
<dbReference type="PROSITE" id="PS00018">
    <property type="entry name" value="EF_HAND_1"/>
    <property type="match status" value="1"/>
</dbReference>
<dbReference type="PANTHER" id="PTHR12085:SF3">
    <property type="entry name" value="SERINE_THREONINE-PROTEIN PHOSPHATASE 2A REGULATORY SUBUNIT B'' SUBUNIT GAMMA"/>
    <property type="match status" value="1"/>
</dbReference>
<dbReference type="GO" id="GO:0035303">
    <property type="term" value="P:regulation of dephosphorylation"/>
    <property type="evidence" value="ECO:0007669"/>
    <property type="project" value="InterPro"/>
</dbReference>
<dbReference type="PROSITE" id="PS50222">
    <property type="entry name" value="EF_HAND_2"/>
    <property type="match status" value="2"/>
</dbReference>
<comment type="caution">
    <text evidence="6">The sequence shown here is derived from an EMBL/GenBank/DDBJ whole genome shotgun (WGS) entry which is preliminary data.</text>
</comment>
<organism evidence="6 7">
    <name type="scientific">Rotaria socialis</name>
    <dbReference type="NCBI Taxonomy" id="392032"/>
    <lineage>
        <taxon>Eukaryota</taxon>
        <taxon>Metazoa</taxon>
        <taxon>Spiralia</taxon>
        <taxon>Gnathifera</taxon>
        <taxon>Rotifera</taxon>
        <taxon>Eurotatoria</taxon>
        <taxon>Bdelloidea</taxon>
        <taxon>Philodinida</taxon>
        <taxon>Philodinidae</taxon>
        <taxon>Rotaria</taxon>
    </lineage>
</organism>
<feature type="transmembrane region" description="Helical" evidence="4">
    <location>
        <begin position="27"/>
        <end position="49"/>
    </location>
</feature>
<gene>
    <name evidence="6" type="ORF">TIS948_LOCUS23889</name>
</gene>
<evidence type="ECO:0000256" key="3">
    <source>
        <dbReference type="ARBA" id="ARBA00022837"/>
    </source>
</evidence>
<reference evidence="6" key="1">
    <citation type="submission" date="2021-02" db="EMBL/GenBank/DDBJ databases">
        <authorList>
            <person name="Nowell W R."/>
        </authorList>
    </citation>
    <scope>NUCLEOTIDE SEQUENCE</scope>
</reference>
<dbReference type="GO" id="GO:0005509">
    <property type="term" value="F:calcium ion binding"/>
    <property type="evidence" value="ECO:0007669"/>
    <property type="project" value="InterPro"/>
</dbReference>
<dbReference type="OrthoDB" id="10265007at2759"/>
<dbReference type="Pfam" id="PF00106">
    <property type="entry name" value="adh_short"/>
    <property type="match status" value="1"/>
</dbReference>
<dbReference type="PRINTS" id="PR00081">
    <property type="entry name" value="GDHRDH"/>
</dbReference>
<evidence type="ECO:0000313" key="6">
    <source>
        <dbReference type="EMBL" id="CAF3357894.1"/>
    </source>
</evidence>
<keyword evidence="4" id="KW-0812">Transmembrane</keyword>
<name>A0A817WMZ2_9BILA</name>
<dbReference type="InterPro" id="IPR002048">
    <property type="entry name" value="EF_hand_dom"/>
</dbReference>
<dbReference type="PANTHER" id="PTHR12085">
    <property type="entry name" value="SERINE/THREONINE-PROTEIN PHOSPHATASE 2A REGULATORY SUBUNIT B'' SUBUNIT GAMMA"/>
    <property type="match status" value="1"/>
</dbReference>
<dbReference type="AlphaFoldDB" id="A0A817WMZ2"/>
<evidence type="ECO:0000256" key="1">
    <source>
        <dbReference type="ARBA" id="ARBA00004496"/>
    </source>
</evidence>
<evidence type="ECO:0000259" key="5">
    <source>
        <dbReference type="PROSITE" id="PS50222"/>
    </source>
</evidence>
<dbReference type="Gene3D" id="1.10.238.10">
    <property type="entry name" value="EF-hand"/>
    <property type="match status" value="1"/>
</dbReference>
<dbReference type="InterPro" id="IPR039865">
    <property type="entry name" value="PPP2R3C"/>
</dbReference>
<comment type="subcellular location">
    <subcellularLocation>
        <location evidence="1">Cytoplasm</location>
    </subcellularLocation>
</comment>
<keyword evidence="2" id="KW-0963">Cytoplasm</keyword>
<sequence>MTSFLWPSSPSATVAVLVLFYCLPVNYVGLCCKLYTIAYLIFMAIGYLFSSKRSLRRLTLLANKSSYALVTGASSGIGAQICRHLIQHDFNLIMVARSETKLHTLADELRQINDKINIHTIIQDLTEYNAVENLINRIDTLKNVNIDIIINNAGRGCTKPFFQTSTSGMAYEQMIALHIRVPTLLIRHYVPKMLDRPSRIVNISSEISYMSSPRAAMYASTKAFLTQLTTSLDYEIEQFNDSNSKNNVSLLLATPGPTLNTEFDHHDDSVVFRLPFVTLTAEQVASQIVDACLRGDRFCTPGWANQLTIWLMTKVPLNFTHLVCWLLWASWSEVKQWLYERRHLVIVCFNLIFFLFVLTCFLLMDKIVENLKKQLEKPKITTTEENEFDLFTKFLREGHETPHQDAATLNKKLHIPRDGALGHAHHHFTKIPKFYENIPTDPLGRKLREEARALFLHRKSQEIISSDEANSLLTLLEENASAPLDPESPKINYDDFMRVVQKATPAIANLFPPTIFADLYQNDPYGRVRILDLYQYTMRKMWYHHSRMGLSLYDSIGQGYLRESDLEDYIYELIPTMHQLSQLQETFYKFYVCTAVRKFFFFLDPLRTGRIAIPDILCSGYLDKLLELREEDAEPDDLEQNWFSCQSASKIYTRYLQLDKDHNGLLSRDELAKYNSSTLTPVFIIRVFQECLTYGGEMDYKSYLDFVLALENRNSPQSLRYLFQIMDIDNKGYLHPGDLNFFYRGMIQMLSTRPLTDIPPFNNVQNEIFDMVKPVDSMRITLKDLINCGQGGLVLSILIDIGSFWTYENRESLIPQTSTKDDSIHIKKAIHAMNTSQSSLCLNQFSWEEWDNQMIVVLYRCDRRFVVQRYIERVLANSSQWQRLAKSSFSSIEPIGRTYKMMENEVKLMHKIFSWHLNETLSFSIIGELDQLLDWEDLLDFIERAQMTSKNNKRNQSKTINSPSIVPTIPVGTSVLTKKILEKNPITDNLQAKKNDLAPIKMNKKVLQQQRSFDENTLSSSSNNWIQINNICIPYINKSQQSRLLPYQVLVDCDLLNEKDQSFLFHFTTKATSIDIENFEKIISTSSSIDFTLDNDLILIDLYHLIFGMSKVLYVKLLNNQRDVNKSYKTVLAQRGGTVLVHSRSVPFITVGKRDCMLLESLSTTLQLTAKTMSSLRRHSLPAHSHQIDYLRLVEFYRRIYQQDDSKNLNQQQQLLVNIDEIQKYVDENDIIIDMTLAQYQQVEFQKLKNQINKSKRNPTKRKANTTMNELQNRTIELE</sequence>
<feature type="domain" description="EF-hand" evidence="5">
    <location>
        <begin position="714"/>
        <end position="749"/>
    </location>
</feature>
<accession>A0A817WMZ2</accession>
<evidence type="ECO:0000256" key="2">
    <source>
        <dbReference type="ARBA" id="ARBA00022490"/>
    </source>
</evidence>
<dbReference type="Proteomes" id="UP000663825">
    <property type="component" value="Unassembled WGS sequence"/>
</dbReference>
<keyword evidence="3" id="KW-0106">Calcium</keyword>
<dbReference type="Gene3D" id="3.40.50.720">
    <property type="entry name" value="NAD(P)-binding Rossmann-like Domain"/>
    <property type="match status" value="1"/>
</dbReference>
<dbReference type="InterPro" id="IPR036291">
    <property type="entry name" value="NAD(P)-bd_dom_sf"/>
</dbReference>
<feature type="transmembrane region" description="Helical" evidence="4">
    <location>
        <begin position="344"/>
        <end position="364"/>
    </location>
</feature>
<dbReference type="CDD" id="cd21505">
    <property type="entry name" value="PPP2R3C"/>
    <property type="match status" value="1"/>
</dbReference>
<dbReference type="InterPro" id="IPR011992">
    <property type="entry name" value="EF-hand-dom_pair"/>
</dbReference>
<dbReference type="GO" id="GO:0005819">
    <property type="term" value="C:spindle"/>
    <property type="evidence" value="ECO:0007669"/>
    <property type="project" value="TreeGrafter"/>
</dbReference>
<dbReference type="InterPro" id="IPR018247">
    <property type="entry name" value="EF_Hand_1_Ca_BS"/>
</dbReference>
<feature type="domain" description="EF-hand" evidence="5">
    <location>
        <begin position="646"/>
        <end position="681"/>
    </location>
</feature>
<proteinExistence type="predicted"/>
<dbReference type="GO" id="GO:0005813">
    <property type="term" value="C:centrosome"/>
    <property type="evidence" value="ECO:0007669"/>
    <property type="project" value="TreeGrafter"/>
</dbReference>